<dbReference type="EMBL" id="JAVREX010000006">
    <property type="protein sequence ID" value="MDT0429457.1"/>
    <property type="molecule type" value="Genomic_DNA"/>
</dbReference>
<proteinExistence type="predicted"/>
<keyword evidence="3" id="KW-1185">Reference proteome</keyword>
<accession>A0ABU2RKS6</accession>
<reference evidence="3" key="1">
    <citation type="submission" date="2023-07" db="EMBL/GenBank/DDBJ databases">
        <title>30 novel species of actinomycetes from the DSMZ collection.</title>
        <authorList>
            <person name="Nouioui I."/>
        </authorList>
    </citation>
    <scope>NUCLEOTIDE SEQUENCE [LARGE SCALE GENOMIC DNA]</scope>
    <source>
        <strain evidence="3">DSM 41770</strain>
    </source>
</reference>
<dbReference type="RefSeq" id="WP_234460233.1">
    <property type="nucleotide sequence ID" value="NZ_JAVREX010000006.1"/>
</dbReference>
<sequence>MPFALLGVDGVEPGDSGTVTYTASADNAAPVTGSTRTAVGGPTLLPPGKEAR</sequence>
<evidence type="ECO:0000256" key="1">
    <source>
        <dbReference type="SAM" id="MobiDB-lite"/>
    </source>
</evidence>
<evidence type="ECO:0000313" key="3">
    <source>
        <dbReference type="Proteomes" id="UP001183777"/>
    </source>
</evidence>
<feature type="region of interest" description="Disordered" evidence="1">
    <location>
        <begin position="32"/>
        <end position="52"/>
    </location>
</feature>
<protein>
    <recommendedName>
        <fullName evidence="4">DUF11 domain-containing protein</fullName>
    </recommendedName>
</protein>
<organism evidence="2 3">
    <name type="scientific">Streptomyces salyersiae</name>
    <dbReference type="NCBI Taxonomy" id="3075530"/>
    <lineage>
        <taxon>Bacteria</taxon>
        <taxon>Bacillati</taxon>
        <taxon>Actinomycetota</taxon>
        <taxon>Actinomycetes</taxon>
        <taxon>Kitasatosporales</taxon>
        <taxon>Streptomycetaceae</taxon>
        <taxon>Streptomyces</taxon>
    </lineage>
</organism>
<evidence type="ECO:0000313" key="2">
    <source>
        <dbReference type="EMBL" id="MDT0429457.1"/>
    </source>
</evidence>
<dbReference type="Proteomes" id="UP001183777">
    <property type="component" value="Unassembled WGS sequence"/>
</dbReference>
<evidence type="ECO:0008006" key="4">
    <source>
        <dbReference type="Google" id="ProtNLM"/>
    </source>
</evidence>
<gene>
    <name evidence="2" type="ORF">RM649_17655</name>
</gene>
<comment type="caution">
    <text evidence="2">The sequence shown here is derived from an EMBL/GenBank/DDBJ whole genome shotgun (WGS) entry which is preliminary data.</text>
</comment>
<name>A0ABU2RKS6_9ACTN</name>